<dbReference type="PANTHER" id="PTHR43201">
    <property type="entry name" value="ACYL-COA SYNTHETASE"/>
    <property type="match status" value="1"/>
</dbReference>
<comment type="similarity">
    <text evidence="1">Belongs to the ATP-dependent AMP-binding enzyme family.</text>
</comment>
<dbReference type="GO" id="GO:0006631">
    <property type="term" value="P:fatty acid metabolic process"/>
    <property type="evidence" value="ECO:0007669"/>
    <property type="project" value="TreeGrafter"/>
</dbReference>
<evidence type="ECO:0000256" key="1">
    <source>
        <dbReference type="ARBA" id="ARBA00006432"/>
    </source>
</evidence>
<keyword evidence="9" id="KW-1185">Reference proteome</keyword>
<evidence type="ECO:0000256" key="4">
    <source>
        <dbReference type="ARBA" id="ARBA00066616"/>
    </source>
</evidence>
<proteinExistence type="inferred from homology"/>
<reference evidence="8 9" key="1">
    <citation type="submission" date="2019-12" db="EMBL/GenBank/DDBJ databases">
        <title>Genomic-based taxomic classification of the family Erythrobacteraceae.</title>
        <authorList>
            <person name="Xu L."/>
        </authorList>
    </citation>
    <scope>NUCLEOTIDE SEQUENCE [LARGE SCALE GENOMIC DNA]</scope>
    <source>
        <strain evidence="8 9">KCTC 52763</strain>
    </source>
</reference>
<evidence type="ECO:0000256" key="5">
    <source>
        <dbReference type="ARBA" id="ARBA00067668"/>
    </source>
</evidence>
<dbReference type="RefSeq" id="WP_160605183.1">
    <property type="nucleotide sequence ID" value="NZ_WTYX01000002.1"/>
</dbReference>
<evidence type="ECO:0000256" key="2">
    <source>
        <dbReference type="ARBA" id="ARBA00022598"/>
    </source>
</evidence>
<dbReference type="AlphaFoldDB" id="A0A844ZU69"/>
<dbReference type="InterPro" id="IPR025110">
    <property type="entry name" value="AMP-bd_C"/>
</dbReference>
<dbReference type="Pfam" id="PF13193">
    <property type="entry name" value="AMP-binding_C"/>
    <property type="match status" value="1"/>
</dbReference>
<dbReference type="Gene3D" id="3.40.50.12780">
    <property type="entry name" value="N-terminal domain of ligase-like"/>
    <property type="match status" value="1"/>
</dbReference>
<feature type="domain" description="AMP-binding enzyme C-terminal" evidence="7">
    <location>
        <begin position="424"/>
        <end position="499"/>
    </location>
</feature>
<dbReference type="OrthoDB" id="9803968at2"/>
<feature type="domain" description="AMP-dependent synthetase/ligase" evidence="6">
    <location>
        <begin position="16"/>
        <end position="373"/>
    </location>
</feature>
<dbReference type="InterPro" id="IPR042099">
    <property type="entry name" value="ANL_N_sf"/>
</dbReference>
<dbReference type="EC" id="6.2.1.44" evidence="4"/>
<sequence length="518" mass="56599">MSDDFPYFPTYGEGLAHYAATTPDQIALRYGDRVTDYKTYDRHATQIANGLASMGLSKGDRVAYFGKNSDCSVELALGVARAGMVFIPIIWRLAPKEVEFILNDSGAGVLFVEPEFADQLPFNGNKVLMDDSFESWRDAQSDAAITTEVDAQDPLLQLYTSGTTGLPKGVVLSHHNGTHLRPLMKEHDIYWYCPDQGDSLIFAMPYGHIAGAGTAISGVLGGLEVIIHREFDPALTIADVQKHRVKWLFIVPAALGIMLAHPDAAKADFSSVKGLTYGASPIPLDLLKEGVERLKCDFAQLYGLTETFGTVISLSPDDHKPENIVGREQVMKSAGQPIPGTEVRILDEELNPLPAGVTGEVAIRGDSVMLGYWNRPEENAKTLIGDGWFRTGDAGMLDEEGYLYIQDRIKDMIITGGENVYPAQVESALYGHPDIADIAVIGIPDPKWGEAVKAVVVAKPGSDLSEEDVIAYAKKEIAGFKCPKSVDFIEALPRNPSGKILRRELRAPYWEGQEREVS</sequence>
<dbReference type="SUPFAM" id="SSF56801">
    <property type="entry name" value="Acetyl-CoA synthetase-like"/>
    <property type="match status" value="1"/>
</dbReference>
<dbReference type="Proteomes" id="UP000442714">
    <property type="component" value="Unassembled WGS sequence"/>
</dbReference>
<evidence type="ECO:0000313" key="8">
    <source>
        <dbReference type="EMBL" id="MXO91513.1"/>
    </source>
</evidence>
<evidence type="ECO:0000259" key="7">
    <source>
        <dbReference type="Pfam" id="PF13193"/>
    </source>
</evidence>
<dbReference type="CDD" id="cd17631">
    <property type="entry name" value="FACL_FadD13-like"/>
    <property type="match status" value="1"/>
</dbReference>
<keyword evidence="2 8" id="KW-0436">Ligase</keyword>
<dbReference type="GO" id="GO:0031956">
    <property type="term" value="F:medium-chain fatty acid-CoA ligase activity"/>
    <property type="evidence" value="ECO:0007669"/>
    <property type="project" value="TreeGrafter"/>
</dbReference>
<evidence type="ECO:0000256" key="3">
    <source>
        <dbReference type="ARBA" id="ARBA00051915"/>
    </source>
</evidence>
<dbReference type="FunFam" id="3.30.300.30:FF:000008">
    <property type="entry name" value="2,3-dihydroxybenzoate-AMP ligase"/>
    <property type="match status" value="1"/>
</dbReference>
<protein>
    <recommendedName>
        <fullName evidence="5">3-methylmercaptopropionyl-CoA ligase</fullName>
        <ecNumber evidence="4">6.2.1.44</ecNumber>
    </recommendedName>
</protein>
<dbReference type="NCBIfam" id="NF004837">
    <property type="entry name" value="PRK06187.1"/>
    <property type="match status" value="1"/>
</dbReference>
<dbReference type="EMBL" id="WTYX01000002">
    <property type="protein sequence ID" value="MXO91513.1"/>
    <property type="molecule type" value="Genomic_DNA"/>
</dbReference>
<dbReference type="PANTHER" id="PTHR43201:SF5">
    <property type="entry name" value="MEDIUM-CHAIN ACYL-COA LIGASE ACSF2, MITOCHONDRIAL"/>
    <property type="match status" value="1"/>
</dbReference>
<dbReference type="Pfam" id="PF00501">
    <property type="entry name" value="AMP-binding"/>
    <property type="match status" value="1"/>
</dbReference>
<accession>A0A844ZU69</accession>
<dbReference type="InterPro" id="IPR045851">
    <property type="entry name" value="AMP-bd_C_sf"/>
</dbReference>
<organism evidence="8 9">
    <name type="scientific">Pontixanthobacter aquaemixtae</name>
    <dbReference type="NCBI Taxonomy" id="1958940"/>
    <lineage>
        <taxon>Bacteria</taxon>
        <taxon>Pseudomonadati</taxon>
        <taxon>Pseudomonadota</taxon>
        <taxon>Alphaproteobacteria</taxon>
        <taxon>Sphingomonadales</taxon>
        <taxon>Erythrobacteraceae</taxon>
        <taxon>Pontixanthobacter</taxon>
    </lineage>
</organism>
<name>A0A844ZU69_9SPHN</name>
<dbReference type="Gene3D" id="3.30.300.30">
    <property type="match status" value="1"/>
</dbReference>
<dbReference type="InterPro" id="IPR000873">
    <property type="entry name" value="AMP-dep_synth/lig_dom"/>
</dbReference>
<gene>
    <name evidence="8" type="ORF">GRI41_11815</name>
</gene>
<comment type="catalytic activity">
    <reaction evidence="3">
        <text>3-(methylsulfanyl)propanoate + ATP + CoA = 3-(methylsulfanyl)propanoyl-CoA + AMP + diphosphate</text>
        <dbReference type="Rhea" id="RHEA:43052"/>
        <dbReference type="ChEBI" id="CHEBI:30616"/>
        <dbReference type="ChEBI" id="CHEBI:33019"/>
        <dbReference type="ChEBI" id="CHEBI:49016"/>
        <dbReference type="ChEBI" id="CHEBI:57287"/>
        <dbReference type="ChEBI" id="CHEBI:82815"/>
        <dbReference type="ChEBI" id="CHEBI:456215"/>
        <dbReference type="EC" id="6.2.1.44"/>
    </reaction>
    <physiologicalReaction direction="left-to-right" evidence="3">
        <dbReference type="Rhea" id="RHEA:43053"/>
    </physiologicalReaction>
</comment>
<evidence type="ECO:0000259" key="6">
    <source>
        <dbReference type="Pfam" id="PF00501"/>
    </source>
</evidence>
<evidence type="ECO:0000313" key="9">
    <source>
        <dbReference type="Proteomes" id="UP000442714"/>
    </source>
</evidence>
<comment type="caution">
    <text evidence="8">The sequence shown here is derived from an EMBL/GenBank/DDBJ whole genome shotgun (WGS) entry which is preliminary data.</text>
</comment>